<proteinExistence type="predicted"/>
<organism evidence="2 3">
    <name type="scientific">Porites lobata</name>
    <dbReference type="NCBI Taxonomy" id="104759"/>
    <lineage>
        <taxon>Eukaryota</taxon>
        <taxon>Metazoa</taxon>
        <taxon>Cnidaria</taxon>
        <taxon>Anthozoa</taxon>
        <taxon>Hexacorallia</taxon>
        <taxon>Scleractinia</taxon>
        <taxon>Fungiina</taxon>
        <taxon>Poritidae</taxon>
        <taxon>Porites</taxon>
    </lineage>
</organism>
<evidence type="ECO:0000313" key="2">
    <source>
        <dbReference type="EMBL" id="CAH3032472.1"/>
    </source>
</evidence>
<evidence type="ECO:0000256" key="1">
    <source>
        <dbReference type="SAM" id="MobiDB-lite"/>
    </source>
</evidence>
<comment type="caution">
    <text evidence="2">The sequence shown here is derived from an EMBL/GenBank/DDBJ whole genome shotgun (WGS) entry which is preliminary data.</text>
</comment>
<dbReference type="EMBL" id="CALNXK010000001">
    <property type="protein sequence ID" value="CAH3032472.1"/>
    <property type="molecule type" value="Genomic_DNA"/>
</dbReference>
<keyword evidence="3" id="KW-1185">Reference proteome</keyword>
<dbReference type="Proteomes" id="UP001159405">
    <property type="component" value="Unassembled WGS sequence"/>
</dbReference>
<feature type="region of interest" description="Disordered" evidence="1">
    <location>
        <begin position="233"/>
        <end position="263"/>
    </location>
</feature>
<evidence type="ECO:0000313" key="3">
    <source>
        <dbReference type="Proteomes" id="UP001159405"/>
    </source>
</evidence>
<accession>A0ABN8MNG4</accession>
<feature type="compositionally biased region" description="Acidic residues" evidence="1">
    <location>
        <begin position="233"/>
        <end position="247"/>
    </location>
</feature>
<protein>
    <submittedName>
        <fullName evidence="2">Uncharacterized protein</fullName>
    </submittedName>
</protein>
<feature type="non-terminal residue" evidence="2">
    <location>
        <position position="1"/>
    </location>
</feature>
<sequence>SILVCHQQNSHYWTIAEGQYGPMLVGEDGDIMIEASTWKNIQEKLNEPTFKEQVDALSRQIDKCEDRKRLVSQPVFKEFLESNAPTLYKEILDSILSERHGEKRANLQEKRTTALIWQLLYYRNQRHGEFMDESSIFLELNGLSSSGMALGKVLGFARDEKTKTHQKHKMASDHLTRAKKMACLASEGIMAMFERVALNLGKSYMLPRPLNRAGRPYGKAPYYLASFQTEFTEDGGDGNDDDDDDDGNNSSIPEIPDVPKDHKYFKSPQFIEYIRERVNKITLAVNAQAESHEE</sequence>
<gene>
    <name evidence="2" type="ORF">PLOB_00000541</name>
</gene>
<name>A0ABN8MNG4_9CNID</name>
<reference evidence="2 3" key="1">
    <citation type="submission" date="2022-05" db="EMBL/GenBank/DDBJ databases">
        <authorList>
            <consortium name="Genoscope - CEA"/>
            <person name="William W."/>
        </authorList>
    </citation>
    <scope>NUCLEOTIDE SEQUENCE [LARGE SCALE GENOMIC DNA]</scope>
</reference>